<dbReference type="InterPro" id="IPR053781">
    <property type="entry name" value="F-box_AtFBL13-like"/>
</dbReference>
<gene>
    <name evidence="2" type="ORF">Lalb_Chr24g0395931</name>
</gene>
<dbReference type="Pfam" id="PF24758">
    <property type="entry name" value="LRR_At5g56370"/>
    <property type="match status" value="1"/>
</dbReference>
<dbReference type="InterPro" id="IPR050232">
    <property type="entry name" value="FBL13/AtMIF1-like"/>
</dbReference>
<dbReference type="OrthoDB" id="1434964at2759"/>
<dbReference type="SMART" id="SM00579">
    <property type="entry name" value="FBD"/>
    <property type="match status" value="1"/>
</dbReference>
<comment type="caution">
    <text evidence="2">The sequence shown here is derived from an EMBL/GenBank/DDBJ whole genome shotgun (WGS) entry which is preliminary data.</text>
</comment>
<dbReference type="EMBL" id="WOCE01000024">
    <property type="protein sequence ID" value="KAE9585873.1"/>
    <property type="molecule type" value="Genomic_DNA"/>
</dbReference>
<evidence type="ECO:0000313" key="3">
    <source>
        <dbReference type="Proteomes" id="UP000447434"/>
    </source>
</evidence>
<dbReference type="AlphaFoldDB" id="A0A6A4MYQ4"/>
<dbReference type="SUPFAM" id="SSF81383">
    <property type="entry name" value="F-box domain"/>
    <property type="match status" value="1"/>
</dbReference>
<evidence type="ECO:0000259" key="1">
    <source>
        <dbReference type="PROSITE" id="PS50181"/>
    </source>
</evidence>
<proteinExistence type="predicted"/>
<dbReference type="InterPro" id="IPR032675">
    <property type="entry name" value="LRR_dom_sf"/>
</dbReference>
<dbReference type="PROSITE" id="PS50181">
    <property type="entry name" value="FBOX"/>
    <property type="match status" value="1"/>
</dbReference>
<dbReference type="Pfam" id="PF08387">
    <property type="entry name" value="FBD"/>
    <property type="match status" value="1"/>
</dbReference>
<feature type="domain" description="F-box" evidence="1">
    <location>
        <begin position="4"/>
        <end position="52"/>
    </location>
</feature>
<dbReference type="InterPro" id="IPR055411">
    <property type="entry name" value="LRR_FXL15/At3g58940/PEG3-like"/>
</dbReference>
<dbReference type="Proteomes" id="UP000447434">
    <property type="component" value="Chromosome 24"/>
</dbReference>
<dbReference type="PANTHER" id="PTHR31900:SF34">
    <property type="entry name" value="EMB|CAB62440.1-RELATED"/>
    <property type="match status" value="1"/>
</dbReference>
<dbReference type="Gene3D" id="1.20.1280.50">
    <property type="match status" value="1"/>
</dbReference>
<dbReference type="InterPro" id="IPR006566">
    <property type="entry name" value="FBD"/>
</dbReference>
<dbReference type="SUPFAM" id="SSF52058">
    <property type="entry name" value="L domain-like"/>
    <property type="match status" value="1"/>
</dbReference>
<dbReference type="CDD" id="cd22160">
    <property type="entry name" value="F-box_AtFBL13-like"/>
    <property type="match status" value="1"/>
</dbReference>
<dbReference type="InterPro" id="IPR036047">
    <property type="entry name" value="F-box-like_dom_sf"/>
</dbReference>
<sequence length="378" mass="43728">MSGLDRISRLPDSMLCHILSFMPTKDAVVTSALSTRWMRVWLSVPTLYFEEEYGGDYEDHVDFIAMVYTVIVQRDVEPVQKFSLKISHPTCYCYYTIIAWVKSVIKRGVQHIELCLPNKIDLPPNILGCRTLVVLKLGGVLINKVFTNGFPSLKVLHLDEVVFDDHQCLAHFIFGCPILEELYVDDLTLTTLSNDNTITGGEFQSLNNLVSAVILFSRQYIPLKWICKVKSLRMYEESIPNYDANCTFPNLTSLELIIDHYNWSWLVDVVLRNCPNLQNFEISHVDNSNEHECEKWPQPKFVPECLSIHLRTCTLRKYKGWKCELQFSKYIMQNAKVLRTMRICSGIFSEPEAKLKVIRKLSSFPRRSAECRLQLNVK</sequence>
<dbReference type="PANTHER" id="PTHR31900">
    <property type="entry name" value="F-BOX/RNI SUPERFAMILY PROTEIN-RELATED"/>
    <property type="match status" value="1"/>
</dbReference>
<dbReference type="Pfam" id="PF00646">
    <property type="entry name" value="F-box"/>
    <property type="match status" value="1"/>
</dbReference>
<name>A0A6A4MYQ4_LUPAL</name>
<dbReference type="Gene3D" id="3.80.10.10">
    <property type="entry name" value="Ribonuclease Inhibitor"/>
    <property type="match status" value="1"/>
</dbReference>
<protein>
    <submittedName>
        <fullName evidence="2">Putative F-box domain, FBD domain, leucine-rich repeat domain, L domain-containing protein</fullName>
    </submittedName>
</protein>
<organism evidence="2 3">
    <name type="scientific">Lupinus albus</name>
    <name type="common">White lupine</name>
    <name type="synonym">Lupinus termis</name>
    <dbReference type="NCBI Taxonomy" id="3870"/>
    <lineage>
        <taxon>Eukaryota</taxon>
        <taxon>Viridiplantae</taxon>
        <taxon>Streptophyta</taxon>
        <taxon>Embryophyta</taxon>
        <taxon>Tracheophyta</taxon>
        <taxon>Spermatophyta</taxon>
        <taxon>Magnoliopsida</taxon>
        <taxon>eudicotyledons</taxon>
        <taxon>Gunneridae</taxon>
        <taxon>Pentapetalae</taxon>
        <taxon>rosids</taxon>
        <taxon>fabids</taxon>
        <taxon>Fabales</taxon>
        <taxon>Fabaceae</taxon>
        <taxon>Papilionoideae</taxon>
        <taxon>50 kb inversion clade</taxon>
        <taxon>genistoids sensu lato</taxon>
        <taxon>core genistoids</taxon>
        <taxon>Genisteae</taxon>
        <taxon>Lupinus</taxon>
    </lineage>
</organism>
<evidence type="ECO:0000313" key="2">
    <source>
        <dbReference type="EMBL" id="KAE9585873.1"/>
    </source>
</evidence>
<keyword evidence="3" id="KW-1185">Reference proteome</keyword>
<accession>A0A6A4MYQ4</accession>
<reference evidence="3" key="1">
    <citation type="journal article" date="2020" name="Nat. Commun.">
        <title>Genome sequence of the cluster root forming white lupin.</title>
        <authorList>
            <person name="Hufnagel B."/>
            <person name="Marques A."/>
            <person name="Soriano A."/>
            <person name="Marques L."/>
            <person name="Divol F."/>
            <person name="Doumas P."/>
            <person name="Sallet E."/>
            <person name="Mancinotti D."/>
            <person name="Carrere S."/>
            <person name="Marande W."/>
            <person name="Arribat S."/>
            <person name="Keller J."/>
            <person name="Huneau C."/>
            <person name="Blein T."/>
            <person name="Aime D."/>
            <person name="Laguerre M."/>
            <person name="Taylor J."/>
            <person name="Schubert V."/>
            <person name="Nelson M."/>
            <person name="Geu-Flores F."/>
            <person name="Crespi M."/>
            <person name="Gallardo-Guerrero K."/>
            <person name="Delaux P.-M."/>
            <person name="Salse J."/>
            <person name="Berges H."/>
            <person name="Guyot R."/>
            <person name="Gouzy J."/>
            <person name="Peret B."/>
        </authorList>
    </citation>
    <scope>NUCLEOTIDE SEQUENCE [LARGE SCALE GENOMIC DNA]</scope>
    <source>
        <strain evidence="3">cv. Amiga</strain>
    </source>
</reference>
<dbReference type="InterPro" id="IPR001810">
    <property type="entry name" value="F-box_dom"/>
</dbReference>